<dbReference type="Proteomes" id="UP000026962">
    <property type="component" value="Chromosome 7"/>
</dbReference>
<name>A0A0E0LN06_ORYPU</name>
<reference evidence="1" key="2">
    <citation type="submission" date="2018-05" db="EMBL/GenBank/DDBJ databases">
        <title>OpunRS2 (Oryza punctata Reference Sequence Version 2).</title>
        <authorList>
            <person name="Zhang J."/>
            <person name="Kudrna D."/>
            <person name="Lee S."/>
            <person name="Talag J."/>
            <person name="Welchert J."/>
            <person name="Wing R.A."/>
        </authorList>
    </citation>
    <scope>NUCLEOTIDE SEQUENCE [LARGE SCALE GENOMIC DNA]</scope>
</reference>
<dbReference type="HOGENOM" id="CLU_3360528_0_0_1"/>
<dbReference type="Gramene" id="OPUNC07G19910.1">
    <property type="protein sequence ID" value="OPUNC07G19910.1"/>
    <property type="gene ID" value="OPUNC07G19910"/>
</dbReference>
<accession>A0A0E0LN06</accession>
<proteinExistence type="predicted"/>
<protein>
    <submittedName>
        <fullName evidence="1">Uncharacterized protein</fullName>
    </submittedName>
</protein>
<evidence type="ECO:0000313" key="1">
    <source>
        <dbReference type="EnsemblPlants" id="OPUNC07G19910.1"/>
    </source>
</evidence>
<evidence type="ECO:0000313" key="2">
    <source>
        <dbReference type="Proteomes" id="UP000026962"/>
    </source>
</evidence>
<reference evidence="1" key="1">
    <citation type="submission" date="2015-04" db="UniProtKB">
        <authorList>
            <consortium name="EnsemblPlants"/>
        </authorList>
    </citation>
    <scope>IDENTIFICATION</scope>
</reference>
<sequence>MRLFNNTTMFSIVHRVKFISSIMIQVPLVDQILMEP</sequence>
<dbReference type="AlphaFoldDB" id="A0A0E0LN06"/>
<keyword evidence="2" id="KW-1185">Reference proteome</keyword>
<organism evidence="1">
    <name type="scientific">Oryza punctata</name>
    <name type="common">Red rice</name>
    <dbReference type="NCBI Taxonomy" id="4537"/>
    <lineage>
        <taxon>Eukaryota</taxon>
        <taxon>Viridiplantae</taxon>
        <taxon>Streptophyta</taxon>
        <taxon>Embryophyta</taxon>
        <taxon>Tracheophyta</taxon>
        <taxon>Spermatophyta</taxon>
        <taxon>Magnoliopsida</taxon>
        <taxon>Liliopsida</taxon>
        <taxon>Poales</taxon>
        <taxon>Poaceae</taxon>
        <taxon>BOP clade</taxon>
        <taxon>Oryzoideae</taxon>
        <taxon>Oryzeae</taxon>
        <taxon>Oryzinae</taxon>
        <taxon>Oryza</taxon>
    </lineage>
</organism>
<dbReference type="EnsemblPlants" id="OPUNC07G19910.1">
    <property type="protein sequence ID" value="OPUNC07G19910.1"/>
    <property type="gene ID" value="OPUNC07G19910"/>
</dbReference>